<sequence length="177" mass="19860">MNQTIENLKTRRSIRKFKDEQISDEDLKTILEAGTYAPTGRGAQSPKIVVIQNPETIKEFSAWNRSFFPVDVPEDMDPLYGAKTLLIVLADSEFPTYVEDGSSVLCVLVNAAHAVGVGSCWIHRARDEFASEKGKELLKEWGIPESYEGIGHVVLGYPDMEAPEPLPRKEDYILYVD</sequence>
<dbReference type="RefSeq" id="WP_149732848.1">
    <property type="nucleotide sequence ID" value="NZ_FMXB01000031.1"/>
</dbReference>
<dbReference type="SUPFAM" id="SSF55469">
    <property type="entry name" value="FMN-dependent nitroreductase-like"/>
    <property type="match status" value="1"/>
</dbReference>
<proteinExistence type="inferred from homology"/>
<dbReference type="GO" id="GO:0016491">
    <property type="term" value="F:oxidoreductase activity"/>
    <property type="evidence" value="ECO:0007669"/>
    <property type="project" value="UniProtKB-KW"/>
</dbReference>
<evidence type="ECO:0000313" key="4">
    <source>
        <dbReference type="EMBL" id="SDA71780.1"/>
    </source>
</evidence>
<dbReference type="Gene3D" id="3.40.109.10">
    <property type="entry name" value="NADH Oxidase"/>
    <property type="match status" value="1"/>
</dbReference>
<name>A0A1G5XNM8_9EURY</name>
<evidence type="ECO:0000256" key="1">
    <source>
        <dbReference type="ARBA" id="ARBA00007118"/>
    </source>
</evidence>
<dbReference type="Pfam" id="PF00881">
    <property type="entry name" value="Nitroreductase"/>
    <property type="match status" value="1"/>
</dbReference>
<dbReference type="OrthoDB" id="105365at2157"/>
<comment type="similarity">
    <text evidence="1">Belongs to the nitroreductase family.</text>
</comment>
<dbReference type="AlphaFoldDB" id="A0A1G5XNM8"/>
<evidence type="ECO:0000256" key="2">
    <source>
        <dbReference type="ARBA" id="ARBA00023002"/>
    </source>
</evidence>
<dbReference type="STRING" id="230361.sm9_0033"/>
<organism evidence="4 5">
    <name type="scientific">Methanobrevibacter millerae</name>
    <dbReference type="NCBI Taxonomy" id="230361"/>
    <lineage>
        <taxon>Archaea</taxon>
        <taxon>Methanobacteriati</taxon>
        <taxon>Methanobacteriota</taxon>
        <taxon>Methanomada group</taxon>
        <taxon>Methanobacteria</taxon>
        <taxon>Methanobacteriales</taxon>
        <taxon>Methanobacteriaceae</taxon>
        <taxon>Methanobrevibacter</taxon>
    </lineage>
</organism>
<feature type="domain" description="Nitroreductase" evidence="3">
    <location>
        <begin position="8"/>
        <end position="157"/>
    </location>
</feature>
<reference evidence="4 5" key="1">
    <citation type="submission" date="2016-10" db="EMBL/GenBank/DDBJ databases">
        <authorList>
            <person name="Varghese N."/>
            <person name="Submissions S."/>
        </authorList>
    </citation>
    <scope>NUCLEOTIDE SEQUENCE [LARGE SCALE GENOMIC DNA]</scope>
    <source>
        <strain evidence="4 5">DSM 16643</strain>
    </source>
</reference>
<accession>A0A1G5XNM8</accession>
<dbReference type="EMBL" id="FMXB01000031">
    <property type="protein sequence ID" value="SDA71780.1"/>
    <property type="molecule type" value="Genomic_DNA"/>
</dbReference>
<dbReference type="InterPro" id="IPR029479">
    <property type="entry name" value="Nitroreductase"/>
</dbReference>
<evidence type="ECO:0000259" key="3">
    <source>
        <dbReference type="Pfam" id="PF00881"/>
    </source>
</evidence>
<protein>
    <submittedName>
        <fullName evidence="4">Nitroreductase</fullName>
    </submittedName>
</protein>
<keyword evidence="2" id="KW-0560">Oxidoreductase</keyword>
<keyword evidence="5" id="KW-1185">Reference proteome</keyword>
<dbReference type="CDD" id="cd02136">
    <property type="entry name" value="PnbA_NfnB-like"/>
    <property type="match status" value="1"/>
</dbReference>
<dbReference type="InterPro" id="IPR000415">
    <property type="entry name" value="Nitroreductase-like"/>
</dbReference>
<dbReference type="PANTHER" id="PTHR43673">
    <property type="entry name" value="NAD(P)H NITROREDUCTASE YDGI-RELATED"/>
    <property type="match status" value="1"/>
</dbReference>
<evidence type="ECO:0000313" key="5">
    <source>
        <dbReference type="Proteomes" id="UP000323439"/>
    </source>
</evidence>
<gene>
    <name evidence="4" type="ORF">SAMN02910315_02375</name>
</gene>
<dbReference type="Proteomes" id="UP000323439">
    <property type="component" value="Unassembled WGS sequence"/>
</dbReference>
<dbReference type="PANTHER" id="PTHR43673:SF10">
    <property type="entry name" value="NADH DEHYDROGENASE_NAD(P)H NITROREDUCTASE XCC3605-RELATED"/>
    <property type="match status" value="1"/>
</dbReference>